<dbReference type="AlphaFoldDB" id="A0A0F9B1M3"/>
<evidence type="ECO:0000259" key="1">
    <source>
        <dbReference type="Pfam" id="PF00483"/>
    </source>
</evidence>
<accession>A0A0F9B1M3</accession>
<dbReference type="Gene3D" id="3.90.550.10">
    <property type="entry name" value="Spore Coat Polysaccharide Biosynthesis Protein SpsA, Chain A"/>
    <property type="match status" value="1"/>
</dbReference>
<dbReference type="InterPro" id="IPR005835">
    <property type="entry name" value="NTP_transferase_dom"/>
</dbReference>
<dbReference type="InterPro" id="IPR011050">
    <property type="entry name" value="Pectin_lyase_fold/virulence"/>
</dbReference>
<comment type="caution">
    <text evidence="2">The sequence shown here is derived from an EMBL/GenBank/DDBJ whole genome shotgun (WGS) entry which is preliminary data.</text>
</comment>
<sequence>MTVPSPQTAQSPLPRITPVLLCGGSGTRLWPLSRKSYPKQFARLMGDESLFQASARRLSGAGFAAPLILTGEPFRFIVTEQLAATEQAASGILIENNIITHTISGAFHTNVGINLELYNNIFAFNRNFQLTSAYPGAAHQMAIRRNIILADGQKMLNDPWFKMPAKAVAASDNLLWDMKAGNAGGKDKGIAAAVKLMGEGSTYADPKFANPKKDDFTLPADSPAPKIGFVPLDLSGAGPRPRQ</sequence>
<dbReference type="Pfam" id="PF00483">
    <property type="entry name" value="NTP_transferase"/>
    <property type="match status" value="1"/>
</dbReference>
<dbReference type="SUPFAM" id="SSF51126">
    <property type="entry name" value="Pectin lyase-like"/>
    <property type="match status" value="1"/>
</dbReference>
<feature type="domain" description="Nucleotidyl transferase" evidence="1">
    <location>
        <begin position="18"/>
        <end position="99"/>
    </location>
</feature>
<dbReference type="EMBL" id="LAZR01051719">
    <property type="protein sequence ID" value="KKK84564.1"/>
    <property type="molecule type" value="Genomic_DNA"/>
</dbReference>
<dbReference type="GO" id="GO:0009298">
    <property type="term" value="P:GDP-mannose biosynthetic process"/>
    <property type="evidence" value="ECO:0007669"/>
    <property type="project" value="TreeGrafter"/>
</dbReference>
<proteinExistence type="predicted"/>
<dbReference type="InterPro" id="IPR051161">
    <property type="entry name" value="Mannose-6P_isomerase_type2"/>
</dbReference>
<name>A0A0F9B1M3_9ZZZZ</name>
<dbReference type="PANTHER" id="PTHR46390:SF1">
    <property type="entry name" value="MANNOSE-1-PHOSPHATE GUANYLYLTRANSFERASE"/>
    <property type="match status" value="1"/>
</dbReference>
<dbReference type="GO" id="GO:0004475">
    <property type="term" value="F:mannose-1-phosphate guanylyltransferase (GTP) activity"/>
    <property type="evidence" value="ECO:0007669"/>
    <property type="project" value="TreeGrafter"/>
</dbReference>
<evidence type="ECO:0000313" key="2">
    <source>
        <dbReference type="EMBL" id="KKK84564.1"/>
    </source>
</evidence>
<reference evidence="2" key="1">
    <citation type="journal article" date="2015" name="Nature">
        <title>Complex archaea that bridge the gap between prokaryotes and eukaryotes.</title>
        <authorList>
            <person name="Spang A."/>
            <person name="Saw J.H."/>
            <person name="Jorgensen S.L."/>
            <person name="Zaremba-Niedzwiedzka K."/>
            <person name="Martijn J."/>
            <person name="Lind A.E."/>
            <person name="van Eijk R."/>
            <person name="Schleper C."/>
            <person name="Guy L."/>
            <person name="Ettema T.J."/>
        </authorList>
    </citation>
    <scope>NUCLEOTIDE SEQUENCE</scope>
</reference>
<protein>
    <recommendedName>
        <fullName evidence="1">Nucleotidyl transferase domain-containing protein</fullName>
    </recommendedName>
</protein>
<organism evidence="2">
    <name type="scientific">marine sediment metagenome</name>
    <dbReference type="NCBI Taxonomy" id="412755"/>
    <lineage>
        <taxon>unclassified sequences</taxon>
        <taxon>metagenomes</taxon>
        <taxon>ecological metagenomes</taxon>
    </lineage>
</organism>
<dbReference type="SUPFAM" id="SSF53448">
    <property type="entry name" value="Nucleotide-diphospho-sugar transferases"/>
    <property type="match status" value="1"/>
</dbReference>
<dbReference type="PANTHER" id="PTHR46390">
    <property type="entry name" value="MANNOSE-1-PHOSPHATE GUANYLYLTRANSFERASE"/>
    <property type="match status" value="1"/>
</dbReference>
<gene>
    <name evidence="2" type="ORF">LCGC14_2782070</name>
</gene>
<dbReference type="InterPro" id="IPR029044">
    <property type="entry name" value="Nucleotide-diphossugar_trans"/>
</dbReference>